<comment type="caution">
    <text evidence="1">The sequence shown here is derived from an EMBL/GenBank/DDBJ whole genome shotgun (WGS) entry which is preliminary data.</text>
</comment>
<protein>
    <submittedName>
        <fullName evidence="1">Uncharacterized protein</fullName>
    </submittedName>
</protein>
<reference evidence="1" key="1">
    <citation type="submission" date="2021-09" db="EMBL/GenBank/DDBJ databases">
        <title>The genome of Mauremys mutica provides insights into the evolution of semi-aquatic lifestyle.</title>
        <authorList>
            <person name="Gong S."/>
            <person name="Gao Y."/>
        </authorList>
    </citation>
    <scope>NUCLEOTIDE SEQUENCE</scope>
    <source>
        <strain evidence="1">MM-2020</strain>
        <tissue evidence="1">Muscle</tissue>
    </source>
</reference>
<accession>A0A9D3WQ65</accession>
<keyword evidence="2" id="KW-1185">Reference proteome</keyword>
<evidence type="ECO:0000313" key="2">
    <source>
        <dbReference type="Proteomes" id="UP000827986"/>
    </source>
</evidence>
<organism evidence="1 2">
    <name type="scientific">Mauremys mutica</name>
    <name type="common">yellowpond turtle</name>
    <dbReference type="NCBI Taxonomy" id="74926"/>
    <lineage>
        <taxon>Eukaryota</taxon>
        <taxon>Metazoa</taxon>
        <taxon>Chordata</taxon>
        <taxon>Craniata</taxon>
        <taxon>Vertebrata</taxon>
        <taxon>Euteleostomi</taxon>
        <taxon>Archelosauria</taxon>
        <taxon>Testudinata</taxon>
        <taxon>Testudines</taxon>
        <taxon>Cryptodira</taxon>
        <taxon>Durocryptodira</taxon>
        <taxon>Testudinoidea</taxon>
        <taxon>Geoemydidae</taxon>
        <taxon>Geoemydinae</taxon>
        <taxon>Mauremys</taxon>
    </lineage>
</organism>
<gene>
    <name evidence="1" type="ORF">KIL84_003822</name>
</gene>
<proteinExistence type="predicted"/>
<sequence>MHMDKVTLFLTEVAWHIQTCRALALWLTDGNKACAAVSIRGLPKSQAIMGWIDGPLPPSPVSVTNREGCLLTSLRGQSLAFTVRAAPHTVTFMGQRRLPAPQEHIQGGGLAASLPAPSHSDWA</sequence>
<dbReference type="EMBL" id="JAHDVG010000486">
    <property type="protein sequence ID" value="KAH1168339.1"/>
    <property type="molecule type" value="Genomic_DNA"/>
</dbReference>
<name>A0A9D3WQ65_9SAUR</name>
<evidence type="ECO:0000313" key="1">
    <source>
        <dbReference type="EMBL" id="KAH1168339.1"/>
    </source>
</evidence>
<dbReference type="Proteomes" id="UP000827986">
    <property type="component" value="Unassembled WGS sequence"/>
</dbReference>
<dbReference type="AlphaFoldDB" id="A0A9D3WQ65"/>